<reference evidence="2" key="1">
    <citation type="journal article" date="2020" name="Nat. Commun.">
        <title>Large-scale genome sequencing of mycorrhizal fungi provides insights into the early evolution of symbiotic traits.</title>
        <authorList>
            <person name="Miyauchi S."/>
            <person name="Kiss E."/>
            <person name="Kuo A."/>
            <person name="Drula E."/>
            <person name="Kohler A."/>
            <person name="Sanchez-Garcia M."/>
            <person name="Morin E."/>
            <person name="Andreopoulos B."/>
            <person name="Barry K.W."/>
            <person name="Bonito G."/>
            <person name="Buee M."/>
            <person name="Carver A."/>
            <person name="Chen C."/>
            <person name="Cichocki N."/>
            <person name="Clum A."/>
            <person name="Culley D."/>
            <person name="Crous P.W."/>
            <person name="Fauchery L."/>
            <person name="Girlanda M."/>
            <person name="Hayes R.D."/>
            <person name="Keri Z."/>
            <person name="LaButti K."/>
            <person name="Lipzen A."/>
            <person name="Lombard V."/>
            <person name="Magnuson J."/>
            <person name="Maillard F."/>
            <person name="Murat C."/>
            <person name="Nolan M."/>
            <person name="Ohm R.A."/>
            <person name="Pangilinan J."/>
            <person name="Pereira M.F."/>
            <person name="Perotto S."/>
            <person name="Peter M."/>
            <person name="Pfister S."/>
            <person name="Riley R."/>
            <person name="Sitrit Y."/>
            <person name="Stielow J.B."/>
            <person name="Szollosi G."/>
            <person name="Zifcakova L."/>
            <person name="Stursova M."/>
            <person name="Spatafora J.W."/>
            <person name="Tedersoo L."/>
            <person name="Vaario L.M."/>
            <person name="Yamada A."/>
            <person name="Yan M."/>
            <person name="Wang P."/>
            <person name="Xu J."/>
            <person name="Bruns T."/>
            <person name="Baldrian P."/>
            <person name="Vilgalys R."/>
            <person name="Dunand C."/>
            <person name="Henrissat B."/>
            <person name="Grigoriev I.V."/>
            <person name="Hibbett D."/>
            <person name="Nagy L.G."/>
            <person name="Martin F.M."/>
        </authorList>
    </citation>
    <scope>NUCLEOTIDE SEQUENCE</scope>
    <source>
        <strain evidence="2">UP504</strain>
    </source>
</reference>
<keyword evidence="3" id="KW-1185">Reference proteome</keyword>
<evidence type="ECO:0000313" key="2">
    <source>
        <dbReference type="EMBL" id="KAF9506480.1"/>
    </source>
</evidence>
<evidence type="ECO:0000256" key="1">
    <source>
        <dbReference type="SAM" id="MobiDB-lite"/>
    </source>
</evidence>
<dbReference type="AlphaFoldDB" id="A0A9P6AII0"/>
<name>A0A9P6AII0_9AGAM</name>
<feature type="region of interest" description="Disordered" evidence="1">
    <location>
        <begin position="33"/>
        <end position="56"/>
    </location>
</feature>
<sequence length="56" mass="6052">MLLPSNSRTTLILLTSPSSNGLVTGHRIFPNTSLQPGGLVRPRTSAPNPELERRTV</sequence>
<dbReference type="EMBL" id="MU129109">
    <property type="protein sequence ID" value="KAF9506480.1"/>
    <property type="molecule type" value="Genomic_DNA"/>
</dbReference>
<comment type="caution">
    <text evidence="2">The sequence shown here is derived from an EMBL/GenBank/DDBJ whole genome shotgun (WGS) entry which is preliminary data.</text>
</comment>
<protein>
    <submittedName>
        <fullName evidence="2">Uncharacterized protein</fullName>
    </submittedName>
</protein>
<dbReference type="Proteomes" id="UP000886523">
    <property type="component" value="Unassembled WGS sequence"/>
</dbReference>
<accession>A0A9P6AII0</accession>
<organism evidence="2 3">
    <name type="scientific">Hydnum rufescens UP504</name>
    <dbReference type="NCBI Taxonomy" id="1448309"/>
    <lineage>
        <taxon>Eukaryota</taxon>
        <taxon>Fungi</taxon>
        <taxon>Dikarya</taxon>
        <taxon>Basidiomycota</taxon>
        <taxon>Agaricomycotina</taxon>
        <taxon>Agaricomycetes</taxon>
        <taxon>Cantharellales</taxon>
        <taxon>Hydnaceae</taxon>
        <taxon>Hydnum</taxon>
    </lineage>
</organism>
<proteinExistence type="predicted"/>
<evidence type="ECO:0000313" key="3">
    <source>
        <dbReference type="Proteomes" id="UP000886523"/>
    </source>
</evidence>
<gene>
    <name evidence="2" type="ORF">BS47DRAFT_1352662</name>
</gene>